<evidence type="ECO:0000313" key="2">
    <source>
        <dbReference type="EMBL" id="PLW28535.1"/>
    </source>
</evidence>
<dbReference type="EMBL" id="PGCJ01000441">
    <property type="protein sequence ID" value="PLW28535.1"/>
    <property type="molecule type" value="Genomic_DNA"/>
</dbReference>
<gene>
    <name evidence="2" type="ORF">PCANC_21926</name>
</gene>
<keyword evidence="3" id="KW-1185">Reference proteome</keyword>
<feature type="region of interest" description="Disordered" evidence="1">
    <location>
        <begin position="16"/>
        <end position="80"/>
    </location>
</feature>
<evidence type="ECO:0000313" key="3">
    <source>
        <dbReference type="Proteomes" id="UP000235388"/>
    </source>
</evidence>
<proteinExistence type="predicted"/>
<dbReference type="Proteomes" id="UP000235388">
    <property type="component" value="Unassembled WGS sequence"/>
</dbReference>
<feature type="compositionally biased region" description="Polar residues" evidence="1">
    <location>
        <begin position="64"/>
        <end position="80"/>
    </location>
</feature>
<protein>
    <submittedName>
        <fullName evidence="2">Uncharacterized protein</fullName>
    </submittedName>
</protein>
<sequence>MTRRLTATNPVVEIPGLPVDVPRTENRPVTAPRRPSSDSGLVLFPDRGGGETRSPDPLSCRTPHANQSIQPVLPSITCSH</sequence>
<accession>A0A2N5TSR3</accession>
<reference evidence="2 3" key="1">
    <citation type="submission" date="2017-11" db="EMBL/GenBank/DDBJ databases">
        <title>De novo assembly and phasing of dikaryotic genomes from two isolates of Puccinia coronata f. sp. avenae, the causal agent of oat crown rust.</title>
        <authorList>
            <person name="Miller M.E."/>
            <person name="Zhang Y."/>
            <person name="Omidvar V."/>
            <person name="Sperschneider J."/>
            <person name="Schwessinger B."/>
            <person name="Raley C."/>
            <person name="Palmer J.M."/>
            <person name="Garnica D."/>
            <person name="Upadhyaya N."/>
            <person name="Rathjen J."/>
            <person name="Taylor J.M."/>
            <person name="Park R.F."/>
            <person name="Dodds P.N."/>
            <person name="Hirsch C.D."/>
            <person name="Kianian S.F."/>
            <person name="Figueroa M."/>
        </authorList>
    </citation>
    <scope>NUCLEOTIDE SEQUENCE [LARGE SCALE GENOMIC DNA]</scope>
    <source>
        <strain evidence="2">12NC29</strain>
    </source>
</reference>
<evidence type="ECO:0000256" key="1">
    <source>
        <dbReference type="SAM" id="MobiDB-lite"/>
    </source>
</evidence>
<organism evidence="2 3">
    <name type="scientific">Puccinia coronata f. sp. avenae</name>
    <dbReference type="NCBI Taxonomy" id="200324"/>
    <lineage>
        <taxon>Eukaryota</taxon>
        <taxon>Fungi</taxon>
        <taxon>Dikarya</taxon>
        <taxon>Basidiomycota</taxon>
        <taxon>Pucciniomycotina</taxon>
        <taxon>Pucciniomycetes</taxon>
        <taxon>Pucciniales</taxon>
        <taxon>Pucciniaceae</taxon>
        <taxon>Puccinia</taxon>
    </lineage>
</organism>
<name>A0A2N5TSR3_9BASI</name>
<dbReference type="AlphaFoldDB" id="A0A2N5TSR3"/>
<comment type="caution">
    <text evidence="2">The sequence shown here is derived from an EMBL/GenBank/DDBJ whole genome shotgun (WGS) entry which is preliminary data.</text>
</comment>